<dbReference type="OrthoDB" id="277501at2"/>
<dbReference type="Pfam" id="PF05117">
    <property type="entry name" value="DUF695"/>
    <property type="match status" value="1"/>
</dbReference>
<keyword evidence="3" id="KW-1185">Reference proteome</keyword>
<evidence type="ECO:0000313" key="3">
    <source>
        <dbReference type="Proteomes" id="UP000441399"/>
    </source>
</evidence>
<protein>
    <recommendedName>
        <fullName evidence="1">DUF695 domain-containing protein</fullName>
    </recommendedName>
</protein>
<organism evidence="2 3">
    <name type="scientific">BD1-7 clade bacterium</name>
    <dbReference type="NCBI Taxonomy" id="2029982"/>
    <lineage>
        <taxon>Bacteria</taxon>
        <taxon>Pseudomonadati</taxon>
        <taxon>Pseudomonadota</taxon>
        <taxon>Gammaproteobacteria</taxon>
        <taxon>Cellvibrionales</taxon>
        <taxon>Spongiibacteraceae</taxon>
        <taxon>BD1-7 clade</taxon>
    </lineage>
</organism>
<proteinExistence type="predicted"/>
<accession>A0A5S9P9Z1</accession>
<dbReference type="EMBL" id="CACSIO010000006">
    <property type="protein sequence ID" value="CAA0100350.1"/>
    <property type="molecule type" value="Genomic_DNA"/>
</dbReference>
<sequence>MPEYKVTIPEETPTLIEFTQDGYPGVAIVNAAMKGFEPKPVFAWNLSMIICYKNHTDKRLPNQDEIKLLQNFEESLHETISKDGNALFLASISHDGYRELIWRVYRPEIANDYLLDMIEAGNHPREFDFTIEHDPTWVQAQWPIQLLDEQSGAEQAWQAHLDE</sequence>
<reference evidence="2 3" key="1">
    <citation type="submission" date="2019-11" db="EMBL/GenBank/DDBJ databases">
        <authorList>
            <person name="Holert J."/>
        </authorList>
    </citation>
    <scope>NUCLEOTIDE SEQUENCE [LARGE SCALE GENOMIC DNA]</scope>
    <source>
        <strain evidence="2">SB11_3</strain>
    </source>
</reference>
<gene>
    <name evidence="2" type="ORF">OPDIPICF_04297</name>
</gene>
<name>A0A5S9P9Z1_9GAMM</name>
<dbReference type="Proteomes" id="UP000441399">
    <property type="component" value="Unassembled WGS sequence"/>
</dbReference>
<feature type="domain" description="DUF695" evidence="1">
    <location>
        <begin position="22"/>
        <end position="137"/>
    </location>
</feature>
<evidence type="ECO:0000259" key="1">
    <source>
        <dbReference type="Pfam" id="PF05117"/>
    </source>
</evidence>
<dbReference type="InterPro" id="IPR016097">
    <property type="entry name" value="DUF695"/>
</dbReference>
<evidence type="ECO:0000313" key="2">
    <source>
        <dbReference type="EMBL" id="CAA0100350.1"/>
    </source>
</evidence>
<dbReference type="AlphaFoldDB" id="A0A5S9P9Z1"/>